<keyword evidence="6" id="KW-0349">Heme</keyword>
<proteinExistence type="inferred from homology"/>
<dbReference type="Pfam" id="PF00067">
    <property type="entry name" value="p450"/>
    <property type="match status" value="1"/>
</dbReference>
<dbReference type="PANTHER" id="PTHR24296">
    <property type="entry name" value="CYTOCHROME P450"/>
    <property type="match status" value="1"/>
</dbReference>
<reference evidence="7 8" key="1">
    <citation type="journal article" date="2021" name="BMC Genomics">
        <title>Datura genome reveals duplications of psychoactive alkaloid biosynthetic genes and high mutation rate following tissue culture.</title>
        <authorList>
            <person name="Rajewski A."/>
            <person name="Carter-House D."/>
            <person name="Stajich J."/>
            <person name="Litt A."/>
        </authorList>
    </citation>
    <scope>NUCLEOTIDE SEQUENCE [LARGE SCALE GENOMIC DNA]</scope>
    <source>
        <strain evidence="7">AR-01</strain>
    </source>
</reference>
<accession>A0ABS8SZ53</accession>
<evidence type="ECO:0000313" key="8">
    <source>
        <dbReference type="Proteomes" id="UP000823775"/>
    </source>
</evidence>
<dbReference type="InterPro" id="IPR036396">
    <property type="entry name" value="Cyt_P450_sf"/>
</dbReference>
<evidence type="ECO:0000256" key="6">
    <source>
        <dbReference type="RuleBase" id="RU000461"/>
    </source>
</evidence>
<dbReference type="Proteomes" id="UP000823775">
    <property type="component" value="Unassembled WGS sequence"/>
</dbReference>
<name>A0ABS8SZ53_DATST</name>
<evidence type="ECO:0000256" key="2">
    <source>
        <dbReference type="ARBA" id="ARBA00010617"/>
    </source>
</evidence>
<comment type="caution">
    <text evidence="7">The sequence shown here is derived from an EMBL/GenBank/DDBJ whole genome shotgun (WGS) entry which is preliminary data.</text>
</comment>
<dbReference type="PRINTS" id="PR00463">
    <property type="entry name" value="EP450I"/>
</dbReference>
<evidence type="ECO:0000256" key="1">
    <source>
        <dbReference type="ARBA" id="ARBA00001971"/>
    </source>
</evidence>
<evidence type="ECO:0008006" key="9">
    <source>
        <dbReference type="Google" id="ProtNLM"/>
    </source>
</evidence>
<gene>
    <name evidence="7" type="ORF">HAX54_052213</name>
</gene>
<dbReference type="Gene3D" id="1.10.630.10">
    <property type="entry name" value="Cytochrome P450"/>
    <property type="match status" value="1"/>
</dbReference>
<dbReference type="PROSITE" id="PS00086">
    <property type="entry name" value="CYTOCHROME_P450"/>
    <property type="match status" value="1"/>
</dbReference>
<evidence type="ECO:0000256" key="4">
    <source>
        <dbReference type="ARBA" id="ARBA00023002"/>
    </source>
</evidence>
<keyword evidence="5 6" id="KW-0408">Iron</keyword>
<dbReference type="InterPro" id="IPR002401">
    <property type="entry name" value="Cyt_P450_E_grp-I"/>
</dbReference>
<evidence type="ECO:0000256" key="3">
    <source>
        <dbReference type="ARBA" id="ARBA00022723"/>
    </source>
</evidence>
<dbReference type="CDD" id="cd11064">
    <property type="entry name" value="CYP86A"/>
    <property type="match status" value="1"/>
</dbReference>
<organism evidence="7 8">
    <name type="scientific">Datura stramonium</name>
    <name type="common">Jimsonweed</name>
    <name type="synonym">Common thornapple</name>
    <dbReference type="NCBI Taxonomy" id="4076"/>
    <lineage>
        <taxon>Eukaryota</taxon>
        <taxon>Viridiplantae</taxon>
        <taxon>Streptophyta</taxon>
        <taxon>Embryophyta</taxon>
        <taxon>Tracheophyta</taxon>
        <taxon>Spermatophyta</taxon>
        <taxon>Magnoliopsida</taxon>
        <taxon>eudicotyledons</taxon>
        <taxon>Gunneridae</taxon>
        <taxon>Pentapetalae</taxon>
        <taxon>asterids</taxon>
        <taxon>lamiids</taxon>
        <taxon>Solanales</taxon>
        <taxon>Solanaceae</taxon>
        <taxon>Solanoideae</taxon>
        <taxon>Datureae</taxon>
        <taxon>Datura</taxon>
    </lineage>
</organism>
<protein>
    <recommendedName>
        <fullName evidence="9">Cytochrome P450</fullName>
    </recommendedName>
</protein>
<dbReference type="EMBL" id="JACEIK010000944">
    <property type="protein sequence ID" value="MCD7464153.1"/>
    <property type="molecule type" value="Genomic_DNA"/>
</dbReference>
<sequence length="474" mass="54347">MLKMDFTCLLASIGIHERSTEVLSRTGGTFLLRGLWFTNMDILGTVDPANVHYIMSANFPNFPKGQELKKIFEVLGDGIFNSDLDLWKNQRKLAREMIIHQRFHKCLVKTNVDKVENGLIPVLEFGAEEGRIVDLQDVFKRFTFDTTCILLTGFDPGCLSLELGDVPFLNAMDDAKDVCFIRHLLPESVWKLQQWLGIGPEKKLSRAVEVLDQVIGKYILMKRDELSNATKSMEDEEGYDLLTSYIVNDGEAKTGLKFDDKFLRDTILNFMFAGRDTVASGLTWFVWLVVTHPEIEKKIREELKAIVSLGEGEKHRLFKAEEVKNAVYLHAALCESLRLYPPVAIQHKTPQEPDILPSGHRVHPNTRVMIPLYAMGRMESIWGHDASEFKPERWISERGTVKHEPSYKFFSFNAGPRTCLGKEVSFTQMKIVAATIIHNYQIEMVKGHEVCPNFSVMLYMKHGFKVRIKRRLKY</sequence>
<keyword evidence="4 6" id="KW-0560">Oxidoreductase</keyword>
<keyword evidence="3 6" id="KW-0479">Metal-binding</keyword>
<keyword evidence="6" id="KW-0503">Monooxygenase</keyword>
<dbReference type="SUPFAM" id="SSF48264">
    <property type="entry name" value="Cytochrome P450"/>
    <property type="match status" value="1"/>
</dbReference>
<keyword evidence="8" id="KW-1185">Reference proteome</keyword>
<dbReference type="PRINTS" id="PR00385">
    <property type="entry name" value="P450"/>
</dbReference>
<comment type="cofactor">
    <cofactor evidence="1">
        <name>heme</name>
        <dbReference type="ChEBI" id="CHEBI:30413"/>
    </cofactor>
</comment>
<evidence type="ECO:0000313" key="7">
    <source>
        <dbReference type="EMBL" id="MCD7464153.1"/>
    </source>
</evidence>
<evidence type="ECO:0000256" key="5">
    <source>
        <dbReference type="ARBA" id="ARBA00023004"/>
    </source>
</evidence>
<comment type="similarity">
    <text evidence="2 6">Belongs to the cytochrome P450 family.</text>
</comment>
<dbReference type="InterPro" id="IPR001128">
    <property type="entry name" value="Cyt_P450"/>
</dbReference>
<dbReference type="InterPro" id="IPR017972">
    <property type="entry name" value="Cyt_P450_CS"/>
</dbReference>